<keyword evidence="9 15" id="KW-0547">Nucleotide-binding</keyword>
<feature type="binding site" evidence="16">
    <location>
        <position position="127"/>
    </location>
    <ligand>
        <name>substrate</name>
    </ligand>
</feature>
<comment type="catalytic activity">
    <reaction evidence="12">
        <text>gamma-L-glutamyl-L-cysteine + glycine + ATP = glutathione + ADP + phosphate + H(+)</text>
        <dbReference type="Rhea" id="RHEA:13557"/>
        <dbReference type="ChEBI" id="CHEBI:15378"/>
        <dbReference type="ChEBI" id="CHEBI:30616"/>
        <dbReference type="ChEBI" id="CHEBI:43474"/>
        <dbReference type="ChEBI" id="CHEBI:57305"/>
        <dbReference type="ChEBI" id="CHEBI:57925"/>
        <dbReference type="ChEBI" id="CHEBI:58173"/>
        <dbReference type="ChEBI" id="CHEBI:456216"/>
        <dbReference type="EC" id="6.3.2.3"/>
    </reaction>
    <physiologicalReaction direction="left-to-right" evidence="12">
        <dbReference type="Rhea" id="RHEA:13558"/>
    </physiologicalReaction>
</comment>
<dbReference type="InterPro" id="IPR004887">
    <property type="entry name" value="GSH_synth_subst-bd"/>
</dbReference>
<protein>
    <recommendedName>
        <fullName evidence="5 15">Glutathione synthetase</fullName>
        <shortName evidence="15">GSH-S</shortName>
        <ecNumber evidence="4 15">6.3.2.3</ecNumber>
    </recommendedName>
</protein>
<feature type="binding site" evidence="16">
    <location>
        <position position="454"/>
    </location>
    <ligand>
        <name>substrate</name>
    </ligand>
</feature>
<dbReference type="PIRSF" id="PIRSF001558">
    <property type="entry name" value="GSHase"/>
    <property type="match status" value="1"/>
</dbReference>
<evidence type="ECO:0000256" key="10">
    <source>
        <dbReference type="ARBA" id="ARBA00022840"/>
    </source>
</evidence>
<evidence type="ECO:0000256" key="2">
    <source>
        <dbReference type="ARBA" id="ARBA00010385"/>
    </source>
</evidence>
<dbReference type="InterPro" id="IPR016185">
    <property type="entry name" value="PreATP-grasp_dom_sf"/>
</dbReference>
<feature type="domain" description="Glutathione synthase substrate-binding" evidence="18">
    <location>
        <begin position="206"/>
        <end position="307"/>
    </location>
</feature>
<dbReference type="GO" id="GO:0005829">
    <property type="term" value="C:cytosol"/>
    <property type="evidence" value="ECO:0007669"/>
    <property type="project" value="TreeGrafter"/>
</dbReference>
<keyword evidence="11 15" id="KW-0460">Magnesium</keyword>
<dbReference type="InterPro" id="IPR014709">
    <property type="entry name" value="Glutathione_synthase_C_euk"/>
</dbReference>
<dbReference type="FunFam" id="3.40.50.1760:FF:000001">
    <property type="entry name" value="Glutathione synthetase"/>
    <property type="match status" value="1"/>
</dbReference>
<feature type="binding site" evidence="16">
    <location>
        <position position="429"/>
    </location>
    <ligand>
        <name>ATP</name>
        <dbReference type="ChEBI" id="CHEBI:30616"/>
    </ligand>
</feature>
<dbReference type="Pfam" id="PF03199">
    <property type="entry name" value="GSH_synthase"/>
    <property type="match status" value="1"/>
</dbReference>
<dbReference type="PANTHER" id="PTHR11130:SF0">
    <property type="entry name" value="GLUTATHIONE SYNTHETASE"/>
    <property type="match status" value="1"/>
</dbReference>
<keyword evidence="10 15" id="KW-0067">ATP-binding</keyword>
<dbReference type="InterPro" id="IPR005615">
    <property type="entry name" value="Glutathione_synthase"/>
</dbReference>
<accession>A0A8D8UQL9</accession>
<dbReference type="GO" id="GO:0043295">
    <property type="term" value="F:glutathione binding"/>
    <property type="evidence" value="ECO:0007669"/>
    <property type="project" value="UniProtKB-UniRule"/>
</dbReference>
<name>A0A8D8UQL9_9HEMI</name>
<dbReference type="UniPathway" id="UPA00142">
    <property type="reaction ID" value="UER00210"/>
</dbReference>
<keyword evidence="7 15" id="KW-0317">Glutathione biosynthesis</keyword>
<dbReference type="SUPFAM" id="SSF56059">
    <property type="entry name" value="Glutathione synthetase ATP-binding domain-like"/>
    <property type="match status" value="1"/>
</dbReference>
<comment type="similarity">
    <text evidence="2 15">Belongs to the eukaryotic GSH synthase family.</text>
</comment>
<evidence type="ECO:0000256" key="13">
    <source>
        <dbReference type="ARBA" id="ARBA00052123"/>
    </source>
</evidence>
<dbReference type="FunFam" id="3.30.1490.50:FF:000001">
    <property type="entry name" value="Glutathione synthetase"/>
    <property type="match status" value="1"/>
</dbReference>
<dbReference type="Gene3D" id="3.30.1490.80">
    <property type="match status" value="1"/>
</dbReference>
<comment type="subunit">
    <text evidence="3">Homodimer.</text>
</comment>
<dbReference type="InterPro" id="IPR014042">
    <property type="entry name" value="Glutathione_synthase_a-hlx"/>
</dbReference>
<evidence type="ECO:0000256" key="1">
    <source>
        <dbReference type="ARBA" id="ARBA00004965"/>
    </source>
</evidence>
<dbReference type="GO" id="GO:0005524">
    <property type="term" value="F:ATP binding"/>
    <property type="evidence" value="ECO:0007669"/>
    <property type="project" value="UniProtKB-UniRule"/>
</dbReference>
<evidence type="ECO:0000256" key="14">
    <source>
        <dbReference type="ARBA" id="ARBA00059746"/>
    </source>
</evidence>
<dbReference type="PANTHER" id="PTHR11130">
    <property type="entry name" value="GLUTATHIONE SYNTHETASE"/>
    <property type="match status" value="1"/>
</dbReference>
<comment type="catalytic activity">
    <reaction evidence="13">
        <text>gamma-L-glutamyl-(2S)-2-aminobutanoate + glycine + ATP = ophthalmate + ADP + phosphate + H(+)</text>
        <dbReference type="Rhea" id="RHEA:72075"/>
        <dbReference type="ChEBI" id="CHEBI:15378"/>
        <dbReference type="ChEBI" id="CHEBI:30616"/>
        <dbReference type="ChEBI" id="CHEBI:43474"/>
        <dbReference type="ChEBI" id="CHEBI:57305"/>
        <dbReference type="ChEBI" id="CHEBI:189406"/>
        <dbReference type="ChEBI" id="CHEBI:189750"/>
        <dbReference type="ChEBI" id="CHEBI:456216"/>
    </reaction>
    <physiologicalReaction direction="left-to-right" evidence="13">
        <dbReference type="Rhea" id="RHEA:72076"/>
    </physiologicalReaction>
</comment>
<evidence type="ECO:0000256" key="5">
    <source>
        <dbReference type="ARBA" id="ARBA00020821"/>
    </source>
</evidence>
<evidence type="ECO:0000256" key="15">
    <source>
        <dbReference type="PIRNR" id="PIRNR001558"/>
    </source>
</evidence>
<feature type="binding site" evidence="16">
    <location>
        <position position="146"/>
    </location>
    <ligand>
        <name>ATP</name>
        <dbReference type="ChEBI" id="CHEBI:30616"/>
    </ligand>
</feature>
<evidence type="ECO:0000256" key="3">
    <source>
        <dbReference type="ARBA" id="ARBA00011738"/>
    </source>
</evidence>
<organism evidence="19">
    <name type="scientific">Cacopsylla melanoneura</name>
    <dbReference type="NCBI Taxonomy" id="428564"/>
    <lineage>
        <taxon>Eukaryota</taxon>
        <taxon>Metazoa</taxon>
        <taxon>Ecdysozoa</taxon>
        <taxon>Arthropoda</taxon>
        <taxon>Hexapoda</taxon>
        <taxon>Insecta</taxon>
        <taxon>Pterygota</taxon>
        <taxon>Neoptera</taxon>
        <taxon>Paraneoptera</taxon>
        <taxon>Hemiptera</taxon>
        <taxon>Sternorrhyncha</taxon>
        <taxon>Psylloidea</taxon>
        <taxon>Psyllidae</taxon>
        <taxon>Psyllinae</taxon>
        <taxon>Cacopsylla</taxon>
    </lineage>
</organism>
<evidence type="ECO:0000256" key="4">
    <source>
        <dbReference type="ARBA" id="ARBA00012214"/>
    </source>
</evidence>
<dbReference type="InterPro" id="IPR014049">
    <property type="entry name" value="Glutathione_synthase_N_euk"/>
</dbReference>
<dbReference type="Gene3D" id="3.30.470.20">
    <property type="entry name" value="ATP-grasp fold, B domain"/>
    <property type="match status" value="1"/>
</dbReference>
<sequence>MSSKLNSVVETPIPDHVLEALVPKAKDYALMHGAGMRSKTNFSQDGLIVAPFALLPSTFPRVEFEKAVNIQTVLNELVHRVAHDYSFLKETLKNACEVDDFTKNLFKIYETVQKEGVAQPLSLGLLRSDLMLDANSSSLSRWKQIEINTIASGFGWLGPVSSEIHRYVLTELGHHEKIKNLPENRALSGLCEGMIEAWTLFNDPKAIILFLIEDVTYNICDQRFHEFELKRLNPHVRVIRQTLTQIGTSARLSEDKTLLVEGAPVAVVYFRAGYTPDHYFGQVEWDARLIIERSTAIKCPSIHYHLAGAKKIQQALASEGVLEKFLTNPNQVQQVRDIFTGLWSLDYDTKGDDAVEMALKNPAKFVLKPQREGGGNNVYGEHIAKALLSMAGTQERSAWILMEKIIPPVQSNYLIRAGSEIHCSDIVSELGIYGVIIGDENRVISNRQVGHMLRSKAATADEGGVAGGAGALDSPYLV</sequence>
<dbReference type="EC" id="6.3.2.3" evidence="4 15"/>
<evidence type="ECO:0000256" key="12">
    <source>
        <dbReference type="ARBA" id="ARBA00048871"/>
    </source>
</evidence>
<evidence type="ECO:0000256" key="8">
    <source>
        <dbReference type="ARBA" id="ARBA00022723"/>
    </source>
</evidence>
<dbReference type="NCBIfam" id="TIGR01986">
    <property type="entry name" value="glut_syn_euk"/>
    <property type="match status" value="1"/>
</dbReference>
<feature type="binding site" evidence="16">
    <location>
        <position position="462"/>
    </location>
    <ligand>
        <name>ATP</name>
        <dbReference type="ChEBI" id="CHEBI:30616"/>
    </ligand>
</feature>
<dbReference type="EMBL" id="HBUF01345530">
    <property type="protein sequence ID" value="CAG6708967.1"/>
    <property type="molecule type" value="Transcribed_RNA"/>
</dbReference>
<dbReference type="Gene3D" id="1.10.1080.10">
    <property type="entry name" value="Glutathione Synthetase, Chain A, domain 3"/>
    <property type="match status" value="1"/>
</dbReference>
<comment type="function">
    <text evidence="14">Catalyzes the production of glutathione from gamma-glutamylcysteine and glycine in an ATP-dependent manner. Glutathione (gamma-glutamylcysteinylglycine, GSH) is the most abundant intracellular thiol in living aerobic cells and is required for numerous processes including the protection of cells against oxidative damage, amino acid transport, the detoxification of foreign compounds, the maintenance of protein sulfhydryl groups in a reduced state and acts as a cofactor for a number of enzymes. Participates in ophthalmate biosynthesis in hepatocytes.</text>
</comment>
<feature type="binding site" evidence="16">
    <location>
        <position position="222"/>
    </location>
    <ligand>
        <name>substrate</name>
    </ligand>
</feature>
<feature type="binding site" evidence="16">
    <location>
        <begin position="402"/>
        <end position="405"/>
    </location>
    <ligand>
        <name>ATP</name>
        <dbReference type="ChEBI" id="CHEBI:30616"/>
    </ligand>
</feature>
<evidence type="ECO:0000259" key="18">
    <source>
        <dbReference type="Pfam" id="PF03199"/>
    </source>
</evidence>
<evidence type="ECO:0000256" key="9">
    <source>
        <dbReference type="ARBA" id="ARBA00022741"/>
    </source>
</evidence>
<comment type="cofactor">
    <cofactor evidence="15 17">
        <name>Mg(2+)</name>
        <dbReference type="ChEBI" id="CHEBI:18420"/>
    </cofactor>
    <text evidence="15 17">Binds 1 Mg(2+) ion per subunit.</text>
</comment>
<evidence type="ECO:0000256" key="16">
    <source>
        <dbReference type="PIRSR" id="PIRSR001558-1"/>
    </source>
</evidence>
<feature type="binding site" evidence="17">
    <location>
        <position position="148"/>
    </location>
    <ligand>
        <name>Mg(2+)</name>
        <dbReference type="ChEBI" id="CHEBI:18420"/>
    </ligand>
</feature>
<feature type="binding site" evidence="16">
    <location>
        <begin position="368"/>
        <end position="377"/>
    </location>
    <ligand>
        <name>ATP</name>
        <dbReference type="ChEBI" id="CHEBI:30616"/>
    </ligand>
</feature>
<evidence type="ECO:0000256" key="6">
    <source>
        <dbReference type="ARBA" id="ARBA00022598"/>
    </source>
</evidence>
<evidence type="ECO:0000256" key="7">
    <source>
        <dbReference type="ARBA" id="ARBA00022684"/>
    </source>
</evidence>
<dbReference type="Gene3D" id="3.30.1490.50">
    <property type="match status" value="1"/>
</dbReference>
<evidence type="ECO:0000256" key="17">
    <source>
        <dbReference type="PIRSR" id="PIRSR001558-2"/>
    </source>
</evidence>
<dbReference type="AlphaFoldDB" id="A0A8D8UQL9"/>
<dbReference type="InterPro" id="IPR037013">
    <property type="entry name" value="GSH-S_sub-bd_sf"/>
</dbReference>
<evidence type="ECO:0000313" key="19">
    <source>
        <dbReference type="EMBL" id="CAG6708967.1"/>
    </source>
</evidence>
<evidence type="ECO:0000256" key="11">
    <source>
        <dbReference type="ARBA" id="ARBA00022842"/>
    </source>
</evidence>
<feature type="binding site" evidence="16">
    <location>
        <position position="379"/>
    </location>
    <ligand>
        <name>ATP</name>
        <dbReference type="ChEBI" id="CHEBI:30616"/>
    </ligand>
</feature>
<keyword evidence="6 15" id="KW-0436">Ligase</keyword>
<dbReference type="Pfam" id="PF03917">
    <property type="entry name" value="GSH_synth_ATP"/>
    <property type="match status" value="1"/>
</dbReference>
<proteinExistence type="inferred from homology"/>
<reference evidence="19" key="1">
    <citation type="submission" date="2021-05" db="EMBL/GenBank/DDBJ databases">
        <authorList>
            <person name="Alioto T."/>
            <person name="Alioto T."/>
            <person name="Gomez Garrido J."/>
        </authorList>
    </citation>
    <scope>NUCLEOTIDE SEQUENCE</scope>
</reference>
<dbReference type="SUPFAM" id="SSF52440">
    <property type="entry name" value="PreATP-grasp domain"/>
    <property type="match status" value="1"/>
</dbReference>
<feature type="binding site" evidence="16">
    <location>
        <position position="456"/>
    </location>
    <ligand>
        <name>ATP</name>
        <dbReference type="ChEBI" id="CHEBI:30616"/>
    </ligand>
</feature>
<dbReference type="GO" id="GO:0000287">
    <property type="term" value="F:magnesium ion binding"/>
    <property type="evidence" value="ECO:0007669"/>
    <property type="project" value="UniProtKB-UniRule"/>
</dbReference>
<keyword evidence="8 15" id="KW-0479">Metal-binding</keyword>
<dbReference type="GO" id="GO:0004363">
    <property type="term" value="F:glutathione synthase activity"/>
    <property type="evidence" value="ECO:0007669"/>
    <property type="project" value="UniProtKB-UniRule"/>
</dbReference>
<dbReference type="Gene3D" id="3.40.50.1760">
    <property type="entry name" value="Glutathione synthase, substrate-binding domain superfamily, eukaryotic"/>
    <property type="match status" value="1"/>
</dbReference>
<feature type="binding site" evidence="16">
    <location>
        <position position="310"/>
    </location>
    <ligand>
        <name>ATP</name>
        <dbReference type="ChEBI" id="CHEBI:30616"/>
    </ligand>
</feature>
<feature type="binding site" evidence="17">
    <location>
        <position position="146"/>
    </location>
    <ligand>
        <name>Mg(2+)</name>
        <dbReference type="ChEBI" id="CHEBI:18420"/>
    </ligand>
</feature>
<feature type="binding site" evidence="17">
    <location>
        <position position="372"/>
    </location>
    <ligand>
        <name>Mg(2+)</name>
        <dbReference type="ChEBI" id="CHEBI:18420"/>
    </ligand>
</feature>
<comment type="pathway">
    <text evidence="1 15">Sulfur metabolism; glutathione biosynthesis; glutathione from L-cysteine and L-glutamate: step 2/2.</text>
</comment>